<evidence type="ECO:0000313" key="2">
    <source>
        <dbReference type="Proteomes" id="UP000250235"/>
    </source>
</evidence>
<proteinExistence type="predicted"/>
<dbReference type="GO" id="GO:0004812">
    <property type="term" value="F:aminoacyl-tRNA ligase activity"/>
    <property type="evidence" value="ECO:0007669"/>
    <property type="project" value="UniProtKB-KW"/>
</dbReference>
<protein>
    <submittedName>
        <fullName evidence="1">Cysteinyl-tRNA Synthetase</fullName>
    </submittedName>
</protein>
<organism evidence="1 2">
    <name type="scientific">Dorcoceras hygrometricum</name>
    <dbReference type="NCBI Taxonomy" id="472368"/>
    <lineage>
        <taxon>Eukaryota</taxon>
        <taxon>Viridiplantae</taxon>
        <taxon>Streptophyta</taxon>
        <taxon>Embryophyta</taxon>
        <taxon>Tracheophyta</taxon>
        <taxon>Spermatophyta</taxon>
        <taxon>Magnoliopsida</taxon>
        <taxon>eudicotyledons</taxon>
        <taxon>Gunneridae</taxon>
        <taxon>Pentapetalae</taxon>
        <taxon>asterids</taxon>
        <taxon>lamiids</taxon>
        <taxon>Lamiales</taxon>
        <taxon>Gesneriaceae</taxon>
        <taxon>Didymocarpoideae</taxon>
        <taxon>Trichosporeae</taxon>
        <taxon>Loxocarpinae</taxon>
        <taxon>Dorcoceras</taxon>
    </lineage>
</organism>
<keyword evidence="1" id="KW-0030">Aminoacyl-tRNA synthetase</keyword>
<keyword evidence="1" id="KW-0436">Ligase</keyword>
<accession>A0A2Z7BA99</accession>
<dbReference type="Proteomes" id="UP000250235">
    <property type="component" value="Unassembled WGS sequence"/>
</dbReference>
<reference evidence="1 2" key="1">
    <citation type="journal article" date="2015" name="Proc. Natl. Acad. Sci. U.S.A.">
        <title>The resurrection genome of Boea hygrometrica: A blueprint for survival of dehydration.</title>
        <authorList>
            <person name="Xiao L."/>
            <person name="Yang G."/>
            <person name="Zhang L."/>
            <person name="Yang X."/>
            <person name="Zhao S."/>
            <person name="Ji Z."/>
            <person name="Zhou Q."/>
            <person name="Hu M."/>
            <person name="Wang Y."/>
            <person name="Chen M."/>
            <person name="Xu Y."/>
            <person name="Jin H."/>
            <person name="Xiao X."/>
            <person name="Hu G."/>
            <person name="Bao F."/>
            <person name="Hu Y."/>
            <person name="Wan P."/>
            <person name="Li L."/>
            <person name="Deng X."/>
            <person name="Kuang T."/>
            <person name="Xiang C."/>
            <person name="Zhu J.K."/>
            <person name="Oliver M.J."/>
            <person name="He Y."/>
        </authorList>
    </citation>
    <scope>NUCLEOTIDE SEQUENCE [LARGE SCALE GENOMIC DNA]</scope>
    <source>
        <strain evidence="2">cv. XS01</strain>
    </source>
</reference>
<name>A0A2Z7BA99_9LAMI</name>
<dbReference type="AlphaFoldDB" id="A0A2Z7BA99"/>
<gene>
    <name evidence="1" type="ORF">F511_38106</name>
</gene>
<evidence type="ECO:0000313" key="1">
    <source>
        <dbReference type="EMBL" id="KZV31443.1"/>
    </source>
</evidence>
<sequence>MKSGGRALFGYACWKFYEGGDATLFWDKPDLSCVCVVGSSEEHKSGSAGLLLLRRFVLYRFRRLWVSWKKIVKEAALFQIWLLGTAFVVIKLRTKCMLFVGCVIHLVQYDETRYHGFTADDGVDPAGSAPGGG</sequence>
<keyword evidence="2" id="KW-1185">Reference proteome</keyword>
<dbReference type="EMBL" id="KV007494">
    <property type="protein sequence ID" value="KZV31443.1"/>
    <property type="molecule type" value="Genomic_DNA"/>
</dbReference>